<organism evidence="5">
    <name type="scientific">Capitella teleta</name>
    <name type="common">Polychaete worm</name>
    <dbReference type="NCBI Taxonomy" id="283909"/>
    <lineage>
        <taxon>Eukaryota</taxon>
        <taxon>Metazoa</taxon>
        <taxon>Spiralia</taxon>
        <taxon>Lophotrochozoa</taxon>
        <taxon>Annelida</taxon>
        <taxon>Polychaeta</taxon>
        <taxon>Sedentaria</taxon>
        <taxon>Scolecida</taxon>
        <taxon>Capitellidae</taxon>
        <taxon>Capitella</taxon>
    </lineage>
</organism>
<dbReference type="SMART" id="SM00054">
    <property type="entry name" value="EFh"/>
    <property type="match status" value="4"/>
</dbReference>
<dbReference type="InParanoid" id="R7TMG7"/>
<feature type="region of interest" description="Disordered" evidence="3">
    <location>
        <begin position="188"/>
        <end position="268"/>
    </location>
</feature>
<feature type="compositionally biased region" description="Low complexity" evidence="3">
    <location>
        <begin position="222"/>
        <end position="233"/>
    </location>
</feature>
<feature type="domain" description="EF-hand" evidence="4">
    <location>
        <begin position="44"/>
        <end position="65"/>
    </location>
</feature>
<dbReference type="GO" id="GO:0016460">
    <property type="term" value="C:myosin II complex"/>
    <property type="evidence" value="ECO:0007669"/>
    <property type="project" value="TreeGrafter"/>
</dbReference>
<feature type="domain" description="EF-hand" evidence="4">
    <location>
        <begin position="103"/>
        <end position="138"/>
    </location>
</feature>
<name>R7TMG7_CAPTE</name>
<gene>
    <name evidence="5" type="ORF">CAPTEDRAFT_225072</name>
</gene>
<dbReference type="InterPro" id="IPR002048">
    <property type="entry name" value="EF_hand_dom"/>
</dbReference>
<dbReference type="GO" id="GO:0005509">
    <property type="term" value="F:calcium ion binding"/>
    <property type="evidence" value="ECO:0007669"/>
    <property type="project" value="InterPro"/>
</dbReference>
<proteinExistence type="predicted"/>
<feature type="compositionally biased region" description="Low complexity" evidence="3">
    <location>
        <begin position="255"/>
        <end position="268"/>
    </location>
</feature>
<dbReference type="PANTHER" id="PTHR23048">
    <property type="entry name" value="MYOSIN LIGHT CHAIN 1, 3"/>
    <property type="match status" value="1"/>
</dbReference>
<dbReference type="STRING" id="283909.R7TMG7"/>
<evidence type="ECO:0000259" key="4">
    <source>
        <dbReference type="PROSITE" id="PS50222"/>
    </source>
</evidence>
<feature type="compositionally biased region" description="Polar residues" evidence="3">
    <location>
        <begin position="240"/>
        <end position="254"/>
    </location>
</feature>
<dbReference type="Pfam" id="PF13499">
    <property type="entry name" value="EF-hand_7"/>
    <property type="match status" value="1"/>
</dbReference>
<keyword evidence="2" id="KW-0106">Calcium</keyword>
<dbReference type="PROSITE" id="PS50222">
    <property type="entry name" value="EF_HAND_2"/>
    <property type="match status" value="4"/>
</dbReference>
<evidence type="ECO:0000256" key="2">
    <source>
        <dbReference type="ARBA" id="ARBA00022837"/>
    </source>
</evidence>
<feature type="domain" description="EF-hand" evidence="4">
    <location>
        <begin position="144"/>
        <end position="179"/>
    </location>
</feature>
<protein>
    <recommendedName>
        <fullName evidence="4">EF-hand domain-containing protein</fullName>
    </recommendedName>
</protein>
<evidence type="ECO:0000313" key="5">
    <source>
        <dbReference type="EMBL" id="ELT95058.1"/>
    </source>
</evidence>
<dbReference type="PROSITE" id="PS00018">
    <property type="entry name" value="EF_HAND_1"/>
    <property type="match status" value="1"/>
</dbReference>
<dbReference type="SUPFAM" id="SSF47473">
    <property type="entry name" value="EF-hand"/>
    <property type="match status" value="1"/>
</dbReference>
<dbReference type="AlphaFoldDB" id="R7TMG7"/>
<accession>R7TMG7</accession>
<dbReference type="InterPro" id="IPR050230">
    <property type="entry name" value="CALM/Myosin/TropC-like"/>
</dbReference>
<reference evidence="5" key="1">
    <citation type="journal article" date="2013" name="Nature">
        <title>Insights into bilaterian evolution from three spiralian genomes.</title>
        <authorList>
            <person name="Simakov O."/>
            <person name="Marletaz F."/>
            <person name="Cho S.J."/>
            <person name="Edsinger-Gonzales E."/>
            <person name="Havlak P."/>
            <person name="Hellsten U."/>
            <person name="Kuo D.H."/>
            <person name="Larsson T."/>
            <person name="Lv J."/>
            <person name="Arendt D."/>
            <person name="Savage R."/>
            <person name="Osoegawa K."/>
            <person name="de Jong P."/>
            <person name="Grimwood J."/>
            <person name="Chapman J.A."/>
            <person name="Shapiro H."/>
            <person name="Aerts A."/>
            <person name="Otillar R.P."/>
            <person name="Terry A.Y."/>
            <person name="Boore J.L."/>
            <person name="Grigoriev I.V."/>
            <person name="Lindberg D.R."/>
            <person name="Seaver E.C."/>
            <person name="Weisblat D.A."/>
            <person name="Putnam N.H."/>
            <person name="Rokhsar D.S."/>
        </authorList>
    </citation>
    <scope>NUCLEOTIDE SEQUENCE</scope>
    <source>
        <strain evidence="5">I ESC-2004</strain>
    </source>
</reference>
<sequence length="268" mass="30088">MEGVGGMLTMKDFSRKANSEHIPDFELSEESQYVLRDILTSKSKEGDGVIDLEDLGECLEAFGFEPDDEDVRFLSRHFDDNRNGTLEVEEIIGNMDVINWHSFYGKELMDQFTSIDQDKDGFIRFPEMLRMLVTKQPDPLPALEARQLLDKLARKYDENFDGKFSYAEFVKIYMSDELPYRDHLKVGTKSKSTEKKKVVKKKPSTLKKKASAVSTDDAGDATKSTLKPKTSTSGGATRVRTPNRTSKPSAATNGTSAKSTSSARTRKT</sequence>
<evidence type="ECO:0000256" key="1">
    <source>
        <dbReference type="ARBA" id="ARBA00022737"/>
    </source>
</evidence>
<evidence type="ECO:0000256" key="3">
    <source>
        <dbReference type="SAM" id="MobiDB-lite"/>
    </source>
</evidence>
<dbReference type="Gene3D" id="1.10.238.10">
    <property type="entry name" value="EF-hand"/>
    <property type="match status" value="2"/>
</dbReference>
<keyword evidence="1" id="KW-0677">Repeat</keyword>
<dbReference type="OrthoDB" id="293868at2759"/>
<feature type="compositionally biased region" description="Basic residues" evidence="3">
    <location>
        <begin position="197"/>
        <end position="210"/>
    </location>
</feature>
<dbReference type="EMBL" id="KB309224">
    <property type="protein sequence ID" value="ELT95058.1"/>
    <property type="molecule type" value="Genomic_DNA"/>
</dbReference>
<feature type="domain" description="EF-hand" evidence="4">
    <location>
        <begin position="66"/>
        <end position="101"/>
    </location>
</feature>
<dbReference type="PANTHER" id="PTHR23048:SF0">
    <property type="entry name" value="CALMODULIN LIKE 3"/>
    <property type="match status" value="1"/>
</dbReference>
<dbReference type="InterPro" id="IPR011992">
    <property type="entry name" value="EF-hand-dom_pair"/>
</dbReference>
<dbReference type="InterPro" id="IPR018247">
    <property type="entry name" value="EF_Hand_1_Ca_BS"/>
</dbReference>